<organism evidence="10 11">
    <name type="scientific">Candidatus Woesebacteria bacterium RIFCSPLOWO2_01_FULL_39_10</name>
    <dbReference type="NCBI Taxonomy" id="1802516"/>
    <lineage>
        <taxon>Bacteria</taxon>
        <taxon>Candidatus Woeseibacteriota</taxon>
    </lineage>
</organism>
<keyword evidence="5 8" id="KW-0812">Transmembrane</keyword>
<name>A0A1F8BAI9_9BACT</name>
<feature type="domain" description="ABC transmembrane type-2" evidence="9">
    <location>
        <begin position="28"/>
        <end position="244"/>
    </location>
</feature>
<dbReference type="InterPro" id="IPR013525">
    <property type="entry name" value="ABC2_TM"/>
</dbReference>
<accession>A0A1F8BAI9</accession>
<reference evidence="10 11" key="1">
    <citation type="journal article" date="2016" name="Nat. Commun.">
        <title>Thousands of microbial genomes shed light on interconnected biogeochemical processes in an aquifer system.</title>
        <authorList>
            <person name="Anantharaman K."/>
            <person name="Brown C.T."/>
            <person name="Hug L.A."/>
            <person name="Sharon I."/>
            <person name="Castelle C.J."/>
            <person name="Probst A.J."/>
            <person name="Thomas B.C."/>
            <person name="Singh A."/>
            <person name="Wilkins M.J."/>
            <person name="Karaoz U."/>
            <person name="Brodie E.L."/>
            <person name="Williams K.H."/>
            <person name="Hubbard S.S."/>
            <person name="Banfield J.F."/>
        </authorList>
    </citation>
    <scope>NUCLEOTIDE SEQUENCE [LARGE SCALE GENOMIC DNA]</scope>
</reference>
<dbReference type="AlphaFoldDB" id="A0A1F8BAI9"/>
<keyword evidence="7 8" id="KW-0472">Membrane</keyword>
<feature type="transmembrane region" description="Helical" evidence="8">
    <location>
        <begin position="222"/>
        <end position="241"/>
    </location>
</feature>
<evidence type="ECO:0000256" key="4">
    <source>
        <dbReference type="ARBA" id="ARBA00022475"/>
    </source>
</evidence>
<dbReference type="PANTHER" id="PTHR30413">
    <property type="entry name" value="INNER MEMBRANE TRANSPORT PERMEASE"/>
    <property type="match status" value="1"/>
</dbReference>
<proteinExistence type="inferred from homology"/>
<comment type="caution">
    <text evidence="10">The sequence shown here is derived from an EMBL/GenBank/DDBJ whole genome shotgun (WGS) entry which is preliminary data.</text>
</comment>
<dbReference type="InterPro" id="IPR047817">
    <property type="entry name" value="ABC2_TM_bact-type"/>
</dbReference>
<evidence type="ECO:0000313" key="11">
    <source>
        <dbReference type="Proteomes" id="UP000179018"/>
    </source>
</evidence>
<feature type="transmembrane region" description="Helical" evidence="8">
    <location>
        <begin position="166"/>
        <end position="188"/>
    </location>
</feature>
<evidence type="ECO:0000256" key="5">
    <source>
        <dbReference type="ARBA" id="ARBA00022692"/>
    </source>
</evidence>
<evidence type="ECO:0000313" key="10">
    <source>
        <dbReference type="EMBL" id="OGM61046.1"/>
    </source>
</evidence>
<comment type="similarity">
    <text evidence="2 8">Belongs to the ABC-2 integral membrane protein family.</text>
</comment>
<dbReference type="PROSITE" id="PS51012">
    <property type="entry name" value="ABC_TM2"/>
    <property type="match status" value="1"/>
</dbReference>
<dbReference type="STRING" id="1802516.A3A75_02685"/>
<comment type="subcellular location">
    <subcellularLocation>
        <location evidence="1 8">Cell membrane</location>
        <topology evidence="1 8">Multi-pass membrane protein</topology>
    </subcellularLocation>
</comment>
<dbReference type="EMBL" id="MGHC01000001">
    <property type="protein sequence ID" value="OGM61046.1"/>
    <property type="molecule type" value="Genomic_DNA"/>
</dbReference>
<dbReference type="Proteomes" id="UP000179018">
    <property type="component" value="Unassembled WGS sequence"/>
</dbReference>
<feature type="transmembrane region" description="Helical" evidence="8">
    <location>
        <begin position="27"/>
        <end position="51"/>
    </location>
</feature>
<keyword evidence="6 8" id="KW-1133">Transmembrane helix</keyword>
<evidence type="ECO:0000259" key="9">
    <source>
        <dbReference type="PROSITE" id="PS51012"/>
    </source>
</evidence>
<gene>
    <name evidence="10" type="ORF">A3A75_02685</name>
</gene>
<dbReference type="GO" id="GO:0015920">
    <property type="term" value="P:lipopolysaccharide transport"/>
    <property type="evidence" value="ECO:0007669"/>
    <property type="project" value="TreeGrafter"/>
</dbReference>
<evidence type="ECO:0000256" key="1">
    <source>
        <dbReference type="ARBA" id="ARBA00004651"/>
    </source>
</evidence>
<feature type="non-terminal residue" evidence="10">
    <location>
        <position position="1"/>
    </location>
</feature>
<sequence>DNMKRNYFDFLWAMTEKEIKARYKRAVFGFLWVILNPVLQMLIIGAIFSFFIKIPDYFLFLFTGLLAWNFFSLSVSKTTSSIVNERALLQKAKFPTEAIPISIILSNFFHMLVSFILLFMILVPLGKIAFPQVLLLIPALLWILVFTVGISLFFASLNVRFRDVNFFVQTLLILWFYATPVLYSLNLIPDKLYPLFSLNPLSSIFELFHFSLLGQGVVSQEIMVSNLAISLIIIFLGIAMFKKEQKYFVDWL</sequence>
<evidence type="ECO:0000256" key="3">
    <source>
        <dbReference type="ARBA" id="ARBA00022448"/>
    </source>
</evidence>
<feature type="transmembrane region" description="Helical" evidence="8">
    <location>
        <begin position="97"/>
        <end position="123"/>
    </location>
</feature>
<dbReference type="GO" id="GO:0005886">
    <property type="term" value="C:plasma membrane"/>
    <property type="evidence" value="ECO:0007669"/>
    <property type="project" value="UniProtKB-SubCell"/>
</dbReference>
<feature type="transmembrane region" description="Helical" evidence="8">
    <location>
        <begin position="129"/>
        <end position="154"/>
    </location>
</feature>
<dbReference type="GO" id="GO:0140359">
    <property type="term" value="F:ABC-type transporter activity"/>
    <property type="evidence" value="ECO:0007669"/>
    <property type="project" value="InterPro"/>
</dbReference>
<feature type="transmembrane region" description="Helical" evidence="8">
    <location>
        <begin position="57"/>
        <end position="76"/>
    </location>
</feature>
<protein>
    <recommendedName>
        <fullName evidence="8">Transport permease protein</fullName>
    </recommendedName>
</protein>
<evidence type="ECO:0000256" key="6">
    <source>
        <dbReference type="ARBA" id="ARBA00022989"/>
    </source>
</evidence>
<dbReference type="Pfam" id="PF01061">
    <property type="entry name" value="ABC2_membrane"/>
    <property type="match status" value="1"/>
</dbReference>
<evidence type="ECO:0000256" key="8">
    <source>
        <dbReference type="RuleBase" id="RU361157"/>
    </source>
</evidence>
<dbReference type="PANTHER" id="PTHR30413:SF10">
    <property type="entry name" value="CAPSULE POLYSACCHARIDE EXPORT INNER-MEMBRANE PROTEIN CTRC"/>
    <property type="match status" value="1"/>
</dbReference>
<keyword evidence="3 8" id="KW-0813">Transport</keyword>
<keyword evidence="4 8" id="KW-1003">Cell membrane</keyword>
<evidence type="ECO:0000256" key="7">
    <source>
        <dbReference type="ARBA" id="ARBA00023136"/>
    </source>
</evidence>
<evidence type="ECO:0000256" key="2">
    <source>
        <dbReference type="ARBA" id="ARBA00007783"/>
    </source>
</evidence>